<feature type="compositionally biased region" description="Acidic residues" evidence="7">
    <location>
        <begin position="402"/>
        <end position="416"/>
    </location>
</feature>
<comment type="similarity">
    <text evidence="6">Belongs to the peptidase C19 family.</text>
</comment>
<comment type="caution">
    <text evidence="9">The sequence shown here is derived from an EMBL/GenBank/DDBJ whole genome shotgun (WGS) entry which is preliminary data.</text>
</comment>
<dbReference type="InterPro" id="IPR038765">
    <property type="entry name" value="Papain-like_cys_pep_sf"/>
</dbReference>
<evidence type="ECO:0000256" key="2">
    <source>
        <dbReference type="ARBA" id="ARBA00022670"/>
    </source>
</evidence>
<organism evidence="9 10">
    <name type="scientific">Tetraparma gracilis</name>
    <dbReference type="NCBI Taxonomy" id="2962635"/>
    <lineage>
        <taxon>Eukaryota</taxon>
        <taxon>Sar</taxon>
        <taxon>Stramenopiles</taxon>
        <taxon>Ochrophyta</taxon>
        <taxon>Bolidophyceae</taxon>
        <taxon>Parmales</taxon>
        <taxon>Triparmaceae</taxon>
        <taxon>Tetraparma</taxon>
    </lineage>
</organism>
<evidence type="ECO:0000256" key="4">
    <source>
        <dbReference type="ARBA" id="ARBA00022801"/>
    </source>
</evidence>
<accession>A0ABQ6MK26</accession>
<evidence type="ECO:0000256" key="5">
    <source>
        <dbReference type="ARBA" id="ARBA00022807"/>
    </source>
</evidence>
<sequence>MSGMSTLTVNWNKNTYTVPFSAAAGVAAVKQSIQDQTGVPIDRQKIMPKTKKTWKGILKDDFDLSSLPATVECLLMGSAETHLIPQTKTVFLEDLKEEDVAKAGAELPAGLVNLGNTCYMNSTLQCLRYTEDWRKGLSAGKSSSQFTSSLDSAFEQLDSSIAPVPPVGFWSTLKQQYPQFGEQSQRGGFAQQDAQEFLNSLFTSTALSDDASIAAAFGGEKPDAKVLNGAQGLTNSMFGLKMKTVLTCPEAGDAEPPKHDTAEQNVLQCNIQGGVGAKHQIDHLNAGVMLGLDNGGEDVEVHSEALGRNALWQKKSRIDRLPKYICIQMMRFFWKQTPDNADHAGTKCKMMRPVTFNERMDTFDFCSDRLQAILKGPRDKRAAEEEERASKKLRGSDKKEGDEDVAMEDAEDEMDEETKAALAMSLAADEPTEKAGPGLPDNFEGIYELYAVVCHKGRDSDSGHYTGWVRQDGDNWLVFDDDEVVEKTTADILALKGGGDWHMSYLNFYRAIDRTAEDKKREEKEKEAKRA</sequence>
<protein>
    <recommendedName>
        <fullName evidence="6">Ubiquitin carboxyl-terminal hydrolase</fullName>
        <ecNumber evidence="6">3.4.19.12</ecNumber>
    </recommendedName>
</protein>
<dbReference type="InterPro" id="IPR044635">
    <property type="entry name" value="UBP14-like"/>
</dbReference>
<evidence type="ECO:0000313" key="10">
    <source>
        <dbReference type="Proteomes" id="UP001165060"/>
    </source>
</evidence>
<keyword evidence="10" id="KW-1185">Reference proteome</keyword>
<dbReference type="InterPro" id="IPR018200">
    <property type="entry name" value="USP_CS"/>
</dbReference>
<dbReference type="PROSITE" id="PS00972">
    <property type="entry name" value="USP_1"/>
    <property type="match status" value="1"/>
</dbReference>
<keyword evidence="4 6" id="KW-0378">Hydrolase</keyword>
<dbReference type="PROSITE" id="PS00973">
    <property type="entry name" value="USP_2"/>
    <property type="match status" value="1"/>
</dbReference>
<dbReference type="EC" id="3.4.19.12" evidence="6"/>
<evidence type="ECO:0000256" key="6">
    <source>
        <dbReference type="RuleBase" id="RU366025"/>
    </source>
</evidence>
<evidence type="ECO:0000256" key="7">
    <source>
        <dbReference type="SAM" id="MobiDB-lite"/>
    </source>
</evidence>
<name>A0ABQ6MK26_9STRA</name>
<dbReference type="SUPFAM" id="SSF54236">
    <property type="entry name" value="Ubiquitin-like"/>
    <property type="match status" value="1"/>
</dbReference>
<comment type="catalytic activity">
    <reaction evidence="1 6">
        <text>Thiol-dependent hydrolysis of ester, thioester, amide, peptide and isopeptide bonds formed by the C-terminal Gly of ubiquitin (a 76-residue protein attached to proteins as an intracellular targeting signal).</text>
        <dbReference type="EC" id="3.4.19.12"/>
    </reaction>
</comment>
<evidence type="ECO:0000256" key="3">
    <source>
        <dbReference type="ARBA" id="ARBA00022786"/>
    </source>
</evidence>
<evidence type="ECO:0000256" key="1">
    <source>
        <dbReference type="ARBA" id="ARBA00000707"/>
    </source>
</evidence>
<dbReference type="Gene3D" id="3.10.20.90">
    <property type="entry name" value="Phosphatidylinositol 3-kinase Catalytic Subunit, Chain A, domain 1"/>
    <property type="match status" value="1"/>
</dbReference>
<keyword evidence="3 6" id="KW-0833">Ubl conjugation pathway</keyword>
<dbReference type="SUPFAM" id="SSF54001">
    <property type="entry name" value="Cysteine proteinases"/>
    <property type="match status" value="1"/>
</dbReference>
<dbReference type="InterPro" id="IPR028889">
    <property type="entry name" value="USP"/>
</dbReference>
<dbReference type="PANTHER" id="PTHR43982">
    <property type="entry name" value="UBIQUITIN CARBOXYL-TERMINAL HYDROLASE"/>
    <property type="match status" value="1"/>
</dbReference>
<reference evidence="9 10" key="1">
    <citation type="journal article" date="2023" name="Commun. Biol.">
        <title>Genome analysis of Parmales, the sister group of diatoms, reveals the evolutionary specialization of diatoms from phago-mixotrophs to photoautotrophs.</title>
        <authorList>
            <person name="Ban H."/>
            <person name="Sato S."/>
            <person name="Yoshikawa S."/>
            <person name="Yamada K."/>
            <person name="Nakamura Y."/>
            <person name="Ichinomiya M."/>
            <person name="Sato N."/>
            <person name="Blanc-Mathieu R."/>
            <person name="Endo H."/>
            <person name="Kuwata A."/>
            <person name="Ogata H."/>
        </authorList>
    </citation>
    <scope>NUCLEOTIDE SEQUENCE [LARGE SCALE GENOMIC DNA]</scope>
</reference>
<dbReference type="InterPro" id="IPR029071">
    <property type="entry name" value="Ubiquitin-like_domsf"/>
</dbReference>
<evidence type="ECO:0000259" key="8">
    <source>
        <dbReference type="PROSITE" id="PS50235"/>
    </source>
</evidence>
<gene>
    <name evidence="9" type="ORF">TeGR_g789</name>
</gene>
<dbReference type="Pfam" id="PF00443">
    <property type="entry name" value="UCH"/>
    <property type="match status" value="1"/>
</dbReference>
<dbReference type="EMBL" id="BRYB01000302">
    <property type="protein sequence ID" value="GMI27293.1"/>
    <property type="molecule type" value="Genomic_DNA"/>
</dbReference>
<keyword evidence="5 6" id="KW-0788">Thiol protease</keyword>
<keyword evidence="2 6" id="KW-0645">Protease</keyword>
<proteinExistence type="inferred from homology"/>
<dbReference type="Gene3D" id="3.90.70.10">
    <property type="entry name" value="Cysteine proteinases"/>
    <property type="match status" value="1"/>
</dbReference>
<feature type="region of interest" description="Disordered" evidence="7">
    <location>
        <begin position="376"/>
        <end position="419"/>
    </location>
</feature>
<dbReference type="InterPro" id="IPR001394">
    <property type="entry name" value="Peptidase_C19_UCH"/>
</dbReference>
<feature type="compositionally biased region" description="Basic and acidic residues" evidence="7">
    <location>
        <begin position="376"/>
        <end position="401"/>
    </location>
</feature>
<evidence type="ECO:0000313" key="9">
    <source>
        <dbReference type="EMBL" id="GMI27293.1"/>
    </source>
</evidence>
<dbReference type="PROSITE" id="PS50235">
    <property type="entry name" value="USP_3"/>
    <property type="match status" value="1"/>
</dbReference>
<feature type="domain" description="USP" evidence="8">
    <location>
        <begin position="109"/>
        <end position="512"/>
    </location>
</feature>
<dbReference type="Proteomes" id="UP001165060">
    <property type="component" value="Unassembled WGS sequence"/>
</dbReference>
<dbReference type="PANTHER" id="PTHR43982:SF1">
    <property type="entry name" value="UBIQUITIN CARBOXYL-TERMINAL HYDROLASE 14"/>
    <property type="match status" value="1"/>
</dbReference>